<dbReference type="PIRSF" id="PIRSF500134">
    <property type="entry name" value="UDPglc_DH_bac"/>
    <property type="match status" value="1"/>
</dbReference>
<proteinExistence type="inferred from homology"/>
<comment type="similarity">
    <text evidence="2 7">Belongs to the UDP-glucose/GDP-mannose dehydrogenase family.</text>
</comment>
<dbReference type="Gene3D" id="1.20.5.170">
    <property type="match status" value="1"/>
</dbReference>
<dbReference type="PANTHER" id="PTHR43750:SF1">
    <property type="entry name" value="GDP-MANNOSE 6-DEHYDROGENASE"/>
    <property type="match status" value="1"/>
</dbReference>
<dbReference type="PROSITE" id="PS51257">
    <property type="entry name" value="PROKAR_LIPOPROTEIN"/>
    <property type="match status" value="1"/>
</dbReference>
<dbReference type="InterPro" id="IPR036220">
    <property type="entry name" value="UDP-Glc/GDP-Man_DH_C_sf"/>
</dbReference>
<keyword evidence="10" id="KW-1185">Reference proteome</keyword>
<dbReference type="Pfam" id="PF03720">
    <property type="entry name" value="UDPG_MGDP_dh_C"/>
    <property type="match status" value="1"/>
</dbReference>
<dbReference type="EC" id="1.1.1.22" evidence="3 7"/>
<dbReference type="NCBIfam" id="TIGR03026">
    <property type="entry name" value="NDP-sugDHase"/>
    <property type="match status" value="1"/>
</dbReference>
<evidence type="ECO:0000256" key="1">
    <source>
        <dbReference type="ARBA" id="ARBA00004701"/>
    </source>
</evidence>
<accession>A0ABT9BJ11</accession>
<evidence type="ECO:0000256" key="6">
    <source>
        <dbReference type="ARBA" id="ARBA00047473"/>
    </source>
</evidence>
<dbReference type="PIRSF" id="PIRSF000124">
    <property type="entry name" value="UDPglc_GDPman_dh"/>
    <property type="match status" value="1"/>
</dbReference>
<dbReference type="SUPFAM" id="SSF52413">
    <property type="entry name" value="UDP-glucose/GDP-mannose dehydrogenase C-terminal domain"/>
    <property type="match status" value="1"/>
</dbReference>
<comment type="pathway">
    <text evidence="1">Nucleotide-sugar biosynthesis; UDP-alpha-D-glucuronate biosynthesis; UDP-alpha-D-glucuronate from UDP-alpha-D-glucose: step 1/1.</text>
</comment>
<evidence type="ECO:0000256" key="5">
    <source>
        <dbReference type="ARBA" id="ARBA00023027"/>
    </source>
</evidence>
<organism evidence="9 10">
    <name type="scientific">Antiquaquibacter soli</name>
    <dbReference type="NCBI Taxonomy" id="3064523"/>
    <lineage>
        <taxon>Bacteria</taxon>
        <taxon>Bacillati</taxon>
        <taxon>Actinomycetota</taxon>
        <taxon>Actinomycetes</taxon>
        <taxon>Micrococcales</taxon>
        <taxon>Microbacteriaceae</taxon>
        <taxon>Antiquaquibacter</taxon>
    </lineage>
</organism>
<dbReference type="InterPro" id="IPR008927">
    <property type="entry name" value="6-PGluconate_DH-like_C_sf"/>
</dbReference>
<dbReference type="RefSeq" id="WP_305001437.1">
    <property type="nucleotide sequence ID" value="NZ_JAUQUB010000001.1"/>
</dbReference>
<comment type="catalytic activity">
    <reaction evidence="6 7">
        <text>UDP-alpha-D-glucose + 2 NAD(+) + H2O = UDP-alpha-D-glucuronate + 2 NADH + 3 H(+)</text>
        <dbReference type="Rhea" id="RHEA:23596"/>
        <dbReference type="ChEBI" id="CHEBI:15377"/>
        <dbReference type="ChEBI" id="CHEBI:15378"/>
        <dbReference type="ChEBI" id="CHEBI:57540"/>
        <dbReference type="ChEBI" id="CHEBI:57945"/>
        <dbReference type="ChEBI" id="CHEBI:58052"/>
        <dbReference type="ChEBI" id="CHEBI:58885"/>
        <dbReference type="EC" id="1.1.1.22"/>
    </reaction>
</comment>
<dbReference type="SUPFAM" id="SSF48179">
    <property type="entry name" value="6-phosphogluconate dehydrogenase C-terminal domain-like"/>
    <property type="match status" value="1"/>
</dbReference>
<evidence type="ECO:0000256" key="3">
    <source>
        <dbReference type="ARBA" id="ARBA00012954"/>
    </source>
</evidence>
<dbReference type="Pfam" id="PF00984">
    <property type="entry name" value="UDPG_MGDP_dh"/>
    <property type="match status" value="1"/>
</dbReference>
<keyword evidence="4 7" id="KW-0560">Oxidoreductase</keyword>
<dbReference type="InterPro" id="IPR001732">
    <property type="entry name" value="UDP-Glc/GDP-Man_DH_N"/>
</dbReference>
<dbReference type="EMBL" id="JAUQUB010000001">
    <property type="protein sequence ID" value="MDO7881016.1"/>
    <property type="molecule type" value="Genomic_DNA"/>
</dbReference>
<evidence type="ECO:0000313" key="10">
    <source>
        <dbReference type="Proteomes" id="UP001241072"/>
    </source>
</evidence>
<gene>
    <name evidence="9" type="ORF">Q5716_02125</name>
</gene>
<name>A0ABT9BJ11_9MICO</name>
<evidence type="ECO:0000259" key="8">
    <source>
        <dbReference type="SMART" id="SM00984"/>
    </source>
</evidence>
<dbReference type="InterPro" id="IPR014027">
    <property type="entry name" value="UDP-Glc/GDP-Man_DH_C"/>
</dbReference>
<dbReference type="SUPFAM" id="SSF51735">
    <property type="entry name" value="NAD(P)-binding Rossmann-fold domains"/>
    <property type="match status" value="1"/>
</dbReference>
<dbReference type="Gene3D" id="3.40.50.720">
    <property type="entry name" value="NAD(P)-binding Rossmann-like Domain"/>
    <property type="match status" value="2"/>
</dbReference>
<protein>
    <recommendedName>
        <fullName evidence="3 7">UDP-glucose 6-dehydrogenase</fullName>
        <ecNumber evidence="3 7">1.1.1.22</ecNumber>
    </recommendedName>
</protein>
<dbReference type="PANTHER" id="PTHR43750">
    <property type="entry name" value="UDP-GLUCOSE 6-DEHYDROGENASE TUAD"/>
    <property type="match status" value="1"/>
</dbReference>
<evidence type="ECO:0000256" key="4">
    <source>
        <dbReference type="ARBA" id="ARBA00023002"/>
    </source>
</evidence>
<evidence type="ECO:0000256" key="7">
    <source>
        <dbReference type="PIRNR" id="PIRNR000124"/>
    </source>
</evidence>
<evidence type="ECO:0000256" key="2">
    <source>
        <dbReference type="ARBA" id="ARBA00006601"/>
    </source>
</evidence>
<keyword evidence="5 7" id="KW-0520">NAD</keyword>
<feature type="domain" description="UDP-glucose/GDP-mannose dehydrogenase C-terminal" evidence="8">
    <location>
        <begin position="316"/>
        <end position="422"/>
    </location>
</feature>
<sequence length="442" mass="46638">MRIAVLGLGYVGCVTAACLAEAGHWVVGIDPAPEKVEAFAEGRATVVEPGLAELLADAFEAGRIAASGDIATLDEVDVAIVCVGTPSAPDGSLGLDHVETVVRQIGARLRVRGPGLTLMLRSTVLPGTTESLVIPWIEEESGLAEGEGFSLVFCPEFLRESSAVHDFFAPPYTVLGARQPSSAVVPAELLSFLEAPVHVVSPGVAEGLKYASNAFHAVKVAFANEMGRALESAAVDARDVMRIFVQDRELNVSARYLRPGFAFGGSCLPKDVRALSAFSRERGVPMPVLDSLLPSNEAHIDRVVRMVVESGARSVAQLGLTFKPGTDDLRESPFVALTARLAAAGIRVRAFDPIVRLERLIGANRAYALAQLPGLESILVGSLAECLDGAELVLLANPNAEITDELVGRPLPVIDLSGMLAPGVERRLRDRPAPASYAGAAW</sequence>
<evidence type="ECO:0000313" key="9">
    <source>
        <dbReference type="EMBL" id="MDO7881016.1"/>
    </source>
</evidence>
<dbReference type="Pfam" id="PF03721">
    <property type="entry name" value="UDPG_MGDP_dh_N"/>
    <property type="match status" value="1"/>
</dbReference>
<dbReference type="InterPro" id="IPR017476">
    <property type="entry name" value="UDP-Glc/GDP-Man"/>
</dbReference>
<dbReference type="InterPro" id="IPR028357">
    <property type="entry name" value="UDPglc_DH_bac"/>
</dbReference>
<comment type="caution">
    <text evidence="9">The sequence shown here is derived from an EMBL/GenBank/DDBJ whole genome shotgun (WGS) entry which is preliminary data.</text>
</comment>
<dbReference type="SMART" id="SM00984">
    <property type="entry name" value="UDPG_MGDP_dh_C"/>
    <property type="match status" value="1"/>
</dbReference>
<dbReference type="Proteomes" id="UP001241072">
    <property type="component" value="Unassembled WGS sequence"/>
</dbReference>
<dbReference type="InterPro" id="IPR036291">
    <property type="entry name" value="NAD(P)-bd_dom_sf"/>
</dbReference>
<reference evidence="9 10" key="1">
    <citation type="submission" date="2023-07" db="EMBL/GenBank/DDBJ databases">
        <title>Protaetiibacter sp. nov WY-16 isolated from soil.</title>
        <authorList>
            <person name="Liu B."/>
            <person name="Wan Y."/>
        </authorList>
    </citation>
    <scope>NUCLEOTIDE SEQUENCE [LARGE SCALE GENOMIC DNA]</scope>
    <source>
        <strain evidence="9 10">WY-16</strain>
    </source>
</reference>
<dbReference type="InterPro" id="IPR014026">
    <property type="entry name" value="UDP-Glc/GDP-Man_DH_dimer"/>
</dbReference>